<dbReference type="OMA" id="GANHQPW"/>
<dbReference type="GO" id="GO:0006570">
    <property type="term" value="P:tyrosine metabolic process"/>
    <property type="evidence" value="ECO:0007669"/>
    <property type="project" value="TreeGrafter"/>
</dbReference>
<dbReference type="Gene3D" id="3.40.109.10">
    <property type="entry name" value="NADH Oxidase"/>
    <property type="match status" value="1"/>
</dbReference>
<dbReference type="Proteomes" id="UP000694843">
    <property type="component" value="Unplaced"/>
</dbReference>
<dbReference type="FunFam" id="3.40.109.10:FF:000004">
    <property type="entry name" value="Iodotyrosine deiodinase 1"/>
    <property type="match status" value="1"/>
</dbReference>
<comment type="cofactor">
    <cofactor evidence="1">
        <name>FMN</name>
        <dbReference type="ChEBI" id="CHEBI:58210"/>
    </cofactor>
</comment>
<dbReference type="InterPro" id="IPR050627">
    <property type="entry name" value="Nitroreductase/BluB"/>
</dbReference>
<dbReference type="Pfam" id="PF00881">
    <property type="entry name" value="Nitroreductase"/>
    <property type="match status" value="1"/>
</dbReference>
<dbReference type="GO" id="GO:0140616">
    <property type="term" value="F:iodotyrosine deiodinase activity"/>
    <property type="evidence" value="ECO:0007669"/>
    <property type="project" value="UniProtKB-ARBA"/>
</dbReference>
<sequence>MAGVVLKLLNTLLQNGLLTLPAGLLMAALWWYWNNGSASKAQKELRLAAQQFRKLSAAMTKNVIEYGGVGDSEEPTHHDLVPPAVPADIDHILLQHNRRTLEDSFTRSVNFYELMNQRRSVRFFSKEPVSEKVIENLIRTAGTAPSGAHTEPWQFVAVRDPDYKQKIREIVESEEEINYMKRMGSQWTNDLRALRTTHIKEYLTDAPWLVLVFKQVYTPLPDGRKRNNYYHEISTALSGGILLAAIQNAGLVTLTSTPMNCGPALKSLLGRPAHEKLLLLLPVGLPSATCTVPNIHRKKLNEILTVF</sequence>
<dbReference type="PANTHER" id="PTHR23026">
    <property type="entry name" value="NADPH NITROREDUCTASE"/>
    <property type="match status" value="1"/>
</dbReference>
<keyword evidence="5" id="KW-0560">Oxidoreductase</keyword>
<comment type="similarity">
    <text evidence="2">Belongs to the nitroreductase family.</text>
</comment>
<evidence type="ECO:0000256" key="4">
    <source>
        <dbReference type="ARBA" id="ARBA00022643"/>
    </source>
</evidence>
<dbReference type="SUPFAM" id="SSF55469">
    <property type="entry name" value="FMN-dependent nitroreductase-like"/>
    <property type="match status" value="1"/>
</dbReference>
<feature type="transmembrane region" description="Helical" evidence="6">
    <location>
        <begin position="12"/>
        <end position="33"/>
    </location>
</feature>
<keyword evidence="6" id="KW-0812">Transmembrane</keyword>
<evidence type="ECO:0000256" key="5">
    <source>
        <dbReference type="ARBA" id="ARBA00023002"/>
    </source>
</evidence>
<dbReference type="CDD" id="cd02144">
    <property type="entry name" value="iodotyrosine_dehalogenase"/>
    <property type="match status" value="1"/>
</dbReference>
<dbReference type="InterPro" id="IPR000415">
    <property type="entry name" value="Nitroreductase-like"/>
</dbReference>
<protein>
    <submittedName>
        <fullName evidence="9">Iodotyrosine deiodinase 1</fullName>
    </submittedName>
</protein>
<evidence type="ECO:0000313" key="9">
    <source>
        <dbReference type="RefSeq" id="XP_018017736.1"/>
    </source>
</evidence>
<proteinExistence type="inferred from homology"/>
<evidence type="ECO:0000256" key="6">
    <source>
        <dbReference type="SAM" id="Phobius"/>
    </source>
</evidence>
<keyword evidence="6" id="KW-1133">Transmembrane helix</keyword>
<accession>A0A8B7NXX9</accession>
<dbReference type="AlphaFoldDB" id="A0A8B7NXX9"/>
<dbReference type="KEGG" id="hazt:108674310"/>
<dbReference type="CTD" id="389434"/>
<evidence type="ECO:0000256" key="1">
    <source>
        <dbReference type="ARBA" id="ARBA00001917"/>
    </source>
</evidence>
<dbReference type="OrthoDB" id="41362at2759"/>
<organism evidence="8 9">
    <name type="scientific">Hyalella azteca</name>
    <name type="common">Amphipod</name>
    <dbReference type="NCBI Taxonomy" id="294128"/>
    <lineage>
        <taxon>Eukaryota</taxon>
        <taxon>Metazoa</taxon>
        <taxon>Ecdysozoa</taxon>
        <taxon>Arthropoda</taxon>
        <taxon>Crustacea</taxon>
        <taxon>Multicrustacea</taxon>
        <taxon>Malacostraca</taxon>
        <taxon>Eumalacostraca</taxon>
        <taxon>Peracarida</taxon>
        <taxon>Amphipoda</taxon>
        <taxon>Senticaudata</taxon>
        <taxon>Talitrida</taxon>
        <taxon>Talitroidea</taxon>
        <taxon>Hyalellidae</taxon>
        <taxon>Hyalella</taxon>
    </lineage>
</organism>
<dbReference type="GO" id="GO:0032553">
    <property type="term" value="F:ribonucleotide binding"/>
    <property type="evidence" value="ECO:0007669"/>
    <property type="project" value="UniProtKB-ARBA"/>
</dbReference>
<evidence type="ECO:0000256" key="2">
    <source>
        <dbReference type="ARBA" id="ARBA00007118"/>
    </source>
</evidence>
<keyword evidence="6" id="KW-0472">Membrane</keyword>
<evidence type="ECO:0000259" key="7">
    <source>
        <dbReference type="Pfam" id="PF00881"/>
    </source>
</evidence>
<dbReference type="PANTHER" id="PTHR23026:SF90">
    <property type="entry name" value="IODOTYROSINE DEIODINASE 1"/>
    <property type="match status" value="1"/>
</dbReference>
<feature type="domain" description="Nitroreductase" evidence="7">
    <location>
        <begin position="117"/>
        <end position="284"/>
    </location>
</feature>
<evidence type="ECO:0000256" key="3">
    <source>
        <dbReference type="ARBA" id="ARBA00022630"/>
    </source>
</evidence>
<keyword evidence="8" id="KW-1185">Reference proteome</keyword>
<name>A0A8B7NXX9_HYAAZ</name>
<keyword evidence="3" id="KW-0285">Flavoprotein</keyword>
<dbReference type="GO" id="GO:0005886">
    <property type="term" value="C:plasma membrane"/>
    <property type="evidence" value="ECO:0007669"/>
    <property type="project" value="TreeGrafter"/>
</dbReference>
<evidence type="ECO:0000313" key="8">
    <source>
        <dbReference type="Proteomes" id="UP000694843"/>
    </source>
</evidence>
<dbReference type="RefSeq" id="XP_018017736.1">
    <property type="nucleotide sequence ID" value="XM_018162247.2"/>
</dbReference>
<dbReference type="InterPro" id="IPR029479">
    <property type="entry name" value="Nitroreductase"/>
</dbReference>
<reference evidence="9" key="1">
    <citation type="submission" date="2025-08" db="UniProtKB">
        <authorList>
            <consortium name="RefSeq"/>
        </authorList>
    </citation>
    <scope>IDENTIFICATION</scope>
    <source>
        <tissue evidence="9">Whole organism</tissue>
    </source>
</reference>
<keyword evidence="4" id="KW-0288">FMN</keyword>
<gene>
    <name evidence="9" type="primary">LOC108674310</name>
</gene>
<dbReference type="GeneID" id="108674310"/>